<sequence length="446" mass="47374">MLGVLLRLLPLTALIVVLLAIWFPAPEVVEVEAVDWPARYERAHSPSLVGFGALSAMRAQVRRQHDGESMADFIARETDGGPVAVSGDGWAPLLSAAARRPGERVYVAVEAVPMALSPHHPVYATVGVGAQAPTLWLNRTPTADLWSWDEVPADLLYPLRGWWPLMLGGLAGAVGLRWAGDGGLARQPKARAAATTHGKAVVWTLGMALVGAALMAMPHLYGIWGAGIGFAATMFGLLLLLSGLIACALFIGAVGALDRLLSGRERLACWSYPEADWIAFVGDTRAEQRERAKAILAVIGGLMVLIGGGFLLFAEDTEAALITVGVLAAVFVLVLVAALVMPWLSARHLRRGPFEIHIGPRALCVGRQSHVWGGLLGRFEDAGVEDAPEPALRIHYSVLQSAGGRVFSLYRRHEVVAVPIPPGHEAEARRVADALRARHAGSGGAA</sequence>
<feature type="transmembrane region" description="Helical" evidence="1">
    <location>
        <begin position="230"/>
        <end position="257"/>
    </location>
</feature>
<evidence type="ECO:0000313" key="2">
    <source>
        <dbReference type="EMBL" id="SDE87604.1"/>
    </source>
</evidence>
<dbReference type="AlphaFoldDB" id="A0A1G7GHL1"/>
<keyword evidence="1" id="KW-0472">Membrane</keyword>
<keyword evidence="1" id="KW-1133">Transmembrane helix</keyword>
<evidence type="ECO:0000256" key="1">
    <source>
        <dbReference type="SAM" id="Phobius"/>
    </source>
</evidence>
<dbReference type="Proteomes" id="UP000199412">
    <property type="component" value="Unassembled WGS sequence"/>
</dbReference>
<evidence type="ECO:0000313" key="3">
    <source>
        <dbReference type="Proteomes" id="UP000199412"/>
    </source>
</evidence>
<dbReference type="RefSeq" id="WP_092787697.1">
    <property type="nucleotide sequence ID" value="NZ_FNAP01000014.1"/>
</dbReference>
<proteinExistence type="predicted"/>
<reference evidence="2 3" key="1">
    <citation type="submission" date="2016-10" db="EMBL/GenBank/DDBJ databases">
        <authorList>
            <person name="de Groot N.N."/>
        </authorList>
    </citation>
    <scope>NUCLEOTIDE SEQUENCE [LARGE SCALE GENOMIC DNA]</scope>
    <source>
        <strain evidence="2 3">ATCC 700224</strain>
    </source>
</reference>
<feature type="transmembrane region" description="Helical" evidence="1">
    <location>
        <begin position="200"/>
        <end position="224"/>
    </location>
</feature>
<dbReference type="EMBL" id="FNAP01000014">
    <property type="protein sequence ID" value="SDE87604.1"/>
    <property type="molecule type" value="Genomic_DNA"/>
</dbReference>
<keyword evidence="3" id="KW-1185">Reference proteome</keyword>
<accession>A0A1G7GHL1</accession>
<feature type="transmembrane region" description="Helical" evidence="1">
    <location>
        <begin position="320"/>
        <end position="344"/>
    </location>
</feature>
<gene>
    <name evidence="2" type="ORF">SAMN05421720_114103</name>
</gene>
<feature type="transmembrane region" description="Helical" evidence="1">
    <location>
        <begin position="294"/>
        <end position="314"/>
    </location>
</feature>
<protein>
    <submittedName>
        <fullName evidence="2">Uncharacterized protein</fullName>
    </submittedName>
</protein>
<organism evidence="2 3">
    <name type="scientific">Rhodospira trueperi</name>
    <dbReference type="NCBI Taxonomy" id="69960"/>
    <lineage>
        <taxon>Bacteria</taxon>
        <taxon>Pseudomonadati</taxon>
        <taxon>Pseudomonadota</taxon>
        <taxon>Alphaproteobacteria</taxon>
        <taxon>Rhodospirillales</taxon>
        <taxon>Rhodospirillaceae</taxon>
        <taxon>Rhodospira</taxon>
    </lineage>
</organism>
<name>A0A1G7GHL1_9PROT</name>
<keyword evidence="1" id="KW-0812">Transmembrane</keyword>
<feature type="transmembrane region" description="Helical" evidence="1">
    <location>
        <begin position="161"/>
        <end position="179"/>
    </location>
</feature>